<accession>A0A2H0NAI9</accession>
<dbReference type="PANTHER" id="PTHR38011">
    <property type="entry name" value="DIHYDROFOLATE REDUCTASE FAMILY PROTEIN (AFU_ORTHOLOGUE AFUA_8G06820)"/>
    <property type="match status" value="1"/>
</dbReference>
<dbReference type="AlphaFoldDB" id="A0A2H0NAI9"/>
<dbReference type="Gene3D" id="3.40.430.10">
    <property type="entry name" value="Dihydrofolate Reductase, subunit A"/>
    <property type="match status" value="1"/>
</dbReference>
<dbReference type="SUPFAM" id="SSF53597">
    <property type="entry name" value="Dihydrofolate reductase-like"/>
    <property type="match status" value="1"/>
</dbReference>
<protein>
    <recommendedName>
        <fullName evidence="4">Bacterial bifunctional deaminase-reductase C-terminal domain-containing protein</fullName>
    </recommendedName>
</protein>
<dbReference type="InterPro" id="IPR002734">
    <property type="entry name" value="RibDG_C"/>
</dbReference>
<dbReference type="GO" id="GO:0008703">
    <property type="term" value="F:5-amino-6-(5-phosphoribosylamino)uracil reductase activity"/>
    <property type="evidence" value="ECO:0007669"/>
    <property type="project" value="InterPro"/>
</dbReference>
<name>A0A2H0NAI9_9BACT</name>
<proteinExistence type="predicted"/>
<sequence length="300" mass="33982">MTKPKHPKIKTLVDGSLFTKQDVRQNLTNHLFSLFDGDIVFPEVLSESPYVLANFVKTVDGIISFSDVKGRDGGGEISGFNTEDVFIMGLLRTLADAVLVGANTLRIEPKHKWTPEFIFPEAKVAFQEQKQREKINKKGEYINTFVTLSGSVPFEAPVFSDPNIKTIVFTTKDGAENIKNSGQKPDNVIIEIVFKDNFEKEVLRILRQKYSVKILLVEGGPKVFGSFLSHNLINEIWLTESPILAGNSREANRPTLVMGEVFHPDKAPKLKIISEKYNFDEKENSTGDYRYFRYKVVYPE</sequence>
<evidence type="ECO:0000256" key="2">
    <source>
        <dbReference type="ARBA" id="ARBA00022857"/>
    </source>
</evidence>
<evidence type="ECO:0000256" key="1">
    <source>
        <dbReference type="ARBA" id="ARBA00005104"/>
    </source>
</evidence>
<dbReference type="Pfam" id="PF01872">
    <property type="entry name" value="RibD_C"/>
    <property type="match status" value="1"/>
</dbReference>
<keyword evidence="3" id="KW-0560">Oxidoreductase</keyword>
<evidence type="ECO:0000259" key="4">
    <source>
        <dbReference type="Pfam" id="PF01872"/>
    </source>
</evidence>
<keyword evidence="2" id="KW-0521">NADP</keyword>
<evidence type="ECO:0000313" key="5">
    <source>
        <dbReference type="EMBL" id="PIR05145.1"/>
    </source>
</evidence>
<comment type="caution">
    <text evidence="5">The sequence shown here is derived from an EMBL/GenBank/DDBJ whole genome shotgun (WGS) entry which is preliminary data.</text>
</comment>
<evidence type="ECO:0000313" key="6">
    <source>
        <dbReference type="Proteomes" id="UP000229893"/>
    </source>
</evidence>
<dbReference type="GO" id="GO:0009231">
    <property type="term" value="P:riboflavin biosynthetic process"/>
    <property type="evidence" value="ECO:0007669"/>
    <property type="project" value="InterPro"/>
</dbReference>
<dbReference type="InterPro" id="IPR024072">
    <property type="entry name" value="DHFR-like_dom_sf"/>
</dbReference>
<gene>
    <name evidence="5" type="ORF">COV57_00675</name>
</gene>
<reference evidence="5 6" key="1">
    <citation type="submission" date="2017-09" db="EMBL/GenBank/DDBJ databases">
        <title>Depth-based differentiation of microbial function through sediment-hosted aquifers and enrichment of novel symbionts in the deep terrestrial subsurface.</title>
        <authorList>
            <person name="Probst A.J."/>
            <person name="Ladd B."/>
            <person name="Jarett J.K."/>
            <person name="Geller-Mcgrath D.E."/>
            <person name="Sieber C.M."/>
            <person name="Emerson J.B."/>
            <person name="Anantharaman K."/>
            <person name="Thomas B.C."/>
            <person name="Malmstrom R."/>
            <person name="Stieglmeier M."/>
            <person name="Klingl A."/>
            <person name="Woyke T."/>
            <person name="Ryan C.M."/>
            <person name="Banfield J.F."/>
        </authorList>
    </citation>
    <scope>NUCLEOTIDE SEQUENCE [LARGE SCALE GENOMIC DNA]</scope>
    <source>
        <strain evidence="5">CG11_big_fil_rev_8_21_14_0_20_35_14</strain>
    </source>
</reference>
<comment type="pathway">
    <text evidence="1">Cofactor biosynthesis; riboflavin biosynthesis.</text>
</comment>
<dbReference type="EMBL" id="PCWO01000009">
    <property type="protein sequence ID" value="PIR05145.1"/>
    <property type="molecule type" value="Genomic_DNA"/>
</dbReference>
<dbReference type="Proteomes" id="UP000229893">
    <property type="component" value="Unassembled WGS sequence"/>
</dbReference>
<feature type="domain" description="Bacterial bifunctional deaminase-reductase C-terminal" evidence="4">
    <location>
        <begin position="49"/>
        <end position="249"/>
    </location>
</feature>
<dbReference type="PANTHER" id="PTHR38011:SF7">
    <property type="entry name" value="2,5-DIAMINO-6-RIBOSYLAMINO-4(3H)-PYRIMIDINONE 5'-PHOSPHATE REDUCTASE"/>
    <property type="match status" value="1"/>
</dbReference>
<organism evidence="5 6">
    <name type="scientific">Candidatus Liptonbacteria bacterium CG11_big_fil_rev_8_21_14_0_20_35_14</name>
    <dbReference type="NCBI Taxonomy" id="1974634"/>
    <lineage>
        <taxon>Bacteria</taxon>
        <taxon>Candidatus Liptoniibacteriota</taxon>
    </lineage>
</organism>
<dbReference type="InterPro" id="IPR050765">
    <property type="entry name" value="Riboflavin_Biosynth_HTPR"/>
</dbReference>
<evidence type="ECO:0000256" key="3">
    <source>
        <dbReference type="ARBA" id="ARBA00023002"/>
    </source>
</evidence>